<organism evidence="1 2">
    <name type="scientific">Dorcoceras hygrometricum</name>
    <dbReference type="NCBI Taxonomy" id="472368"/>
    <lineage>
        <taxon>Eukaryota</taxon>
        <taxon>Viridiplantae</taxon>
        <taxon>Streptophyta</taxon>
        <taxon>Embryophyta</taxon>
        <taxon>Tracheophyta</taxon>
        <taxon>Spermatophyta</taxon>
        <taxon>Magnoliopsida</taxon>
        <taxon>eudicotyledons</taxon>
        <taxon>Gunneridae</taxon>
        <taxon>Pentapetalae</taxon>
        <taxon>asterids</taxon>
        <taxon>lamiids</taxon>
        <taxon>Lamiales</taxon>
        <taxon>Gesneriaceae</taxon>
        <taxon>Didymocarpoideae</taxon>
        <taxon>Trichosporeae</taxon>
        <taxon>Loxocarpinae</taxon>
        <taxon>Dorcoceras</taxon>
    </lineage>
</organism>
<gene>
    <name evidence="1" type="ORF">F511_04917</name>
</gene>
<evidence type="ECO:0000313" key="1">
    <source>
        <dbReference type="EMBL" id="KZV34943.1"/>
    </source>
</evidence>
<dbReference type="OrthoDB" id="1930729at2759"/>
<proteinExistence type="predicted"/>
<reference evidence="1 2" key="1">
    <citation type="journal article" date="2015" name="Proc. Natl. Acad. Sci. U.S.A.">
        <title>The resurrection genome of Boea hygrometrica: A blueprint for survival of dehydration.</title>
        <authorList>
            <person name="Xiao L."/>
            <person name="Yang G."/>
            <person name="Zhang L."/>
            <person name="Yang X."/>
            <person name="Zhao S."/>
            <person name="Ji Z."/>
            <person name="Zhou Q."/>
            <person name="Hu M."/>
            <person name="Wang Y."/>
            <person name="Chen M."/>
            <person name="Xu Y."/>
            <person name="Jin H."/>
            <person name="Xiao X."/>
            <person name="Hu G."/>
            <person name="Bao F."/>
            <person name="Hu Y."/>
            <person name="Wan P."/>
            <person name="Li L."/>
            <person name="Deng X."/>
            <person name="Kuang T."/>
            <person name="Xiang C."/>
            <person name="Zhu J.K."/>
            <person name="Oliver M.J."/>
            <person name="He Y."/>
        </authorList>
    </citation>
    <scope>NUCLEOTIDE SEQUENCE [LARGE SCALE GENOMIC DNA]</scope>
    <source>
        <strain evidence="2">cv. XS01</strain>
    </source>
</reference>
<protein>
    <submittedName>
        <fullName evidence="1">Uncharacterized protein</fullName>
    </submittedName>
</protein>
<sequence length="56" mass="6447">MCIVTLPDLKARIDEFQREIGIDVNMEKIKLASLYLCPLYWVIGGKGRRKRLTHSG</sequence>
<evidence type="ECO:0000313" key="2">
    <source>
        <dbReference type="Proteomes" id="UP000250235"/>
    </source>
</evidence>
<accession>A0A2Z7BJY8</accession>
<dbReference type="AlphaFoldDB" id="A0A2Z7BJY8"/>
<dbReference type="Proteomes" id="UP000250235">
    <property type="component" value="Unassembled WGS sequence"/>
</dbReference>
<name>A0A2Z7BJY8_9LAMI</name>
<keyword evidence="2" id="KW-1185">Reference proteome</keyword>
<dbReference type="EMBL" id="KV005015">
    <property type="protein sequence ID" value="KZV34943.1"/>
    <property type="molecule type" value="Genomic_DNA"/>
</dbReference>